<evidence type="ECO:0000256" key="1">
    <source>
        <dbReference type="ARBA" id="ARBA00004496"/>
    </source>
</evidence>
<dbReference type="NCBIfam" id="TIGR01608">
    <property type="entry name" value="citD"/>
    <property type="match status" value="1"/>
</dbReference>
<comment type="similarity">
    <text evidence="4">Belongs to the CitD family.</text>
</comment>
<dbReference type="EMBL" id="LEOY01000020">
    <property type="protein sequence ID" value="RBR27900.1"/>
    <property type="molecule type" value="Genomic_DNA"/>
</dbReference>
<comment type="caution">
    <text evidence="6">The sequence shown here is derived from an EMBL/GenBank/DDBJ whole genome shotgun (WGS) entry which is preliminary data.</text>
</comment>
<dbReference type="GO" id="GO:0016829">
    <property type="term" value="F:lyase activity"/>
    <property type="evidence" value="ECO:0007669"/>
    <property type="project" value="UniProtKB-KW"/>
</dbReference>
<feature type="modified residue" description="O-(phosphoribosyl dephospho-coenzyme A)serine" evidence="4 5">
    <location>
        <position position="14"/>
    </location>
</feature>
<dbReference type="InterPro" id="IPR006495">
    <property type="entry name" value="CitD"/>
</dbReference>
<dbReference type="AlphaFoldDB" id="A0A366SEW9"/>
<evidence type="ECO:0000256" key="3">
    <source>
        <dbReference type="ARBA" id="ARBA00022553"/>
    </source>
</evidence>
<keyword evidence="6" id="KW-0456">Lyase</keyword>
<dbReference type="HAMAP" id="MF_00805">
    <property type="entry name" value="CitD"/>
    <property type="match status" value="1"/>
</dbReference>
<comment type="function">
    <text evidence="4">Covalent carrier of the coenzyme of citrate lyase.</text>
</comment>
<accession>A0A366SEW9</accession>
<proteinExistence type="inferred from homology"/>
<keyword evidence="3 4" id="KW-0597">Phosphoprotein</keyword>
<evidence type="ECO:0000313" key="6">
    <source>
        <dbReference type="EMBL" id="RBR27900.1"/>
    </source>
</evidence>
<evidence type="ECO:0000256" key="2">
    <source>
        <dbReference type="ARBA" id="ARBA00022490"/>
    </source>
</evidence>
<dbReference type="Pfam" id="PF06857">
    <property type="entry name" value="ACP"/>
    <property type="match status" value="1"/>
</dbReference>
<reference evidence="6 7" key="1">
    <citation type="submission" date="2015-06" db="EMBL/GenBank/DDBJ databases">
        <title>The Genome Sequence of Enterococcus cecorum 170AEA1.</title>
        <authorList>
            <consortium name="The Broad Institute Genomics Platform"/>
            <consortium name="The Broad Institute Genome Sequencing Center for Infectious Disease"/>
            <person name="Earl A.M."/>
            <person name="Van Tyne D."/>
            <person name="Lebreton F."/>
            <person name="Saavedra J.T."/>
            <person name="Gilmore M.S."/>
            <person name="Manson McGuire A."/>
            <person name="Clock S."/>
            <person name="Crupain M."/>
            <person name="Rangan U."/>
            <person name="Young S."/>
            <person name="Abouelleil A."/>
            <person name="Cao P."/>
            <person name="Chapman S.B."/>
            <person name="Griggs A."/>
            <person name="Priest M."/>
            <person name="Shea T."/>
            <person name="Wortman J."/>
            <person name="Nusbaum C."/>
            <person name="Birren B."/>
        </authorList>
    </citation>
    <scope>NUCLEOTIDE SEQUENCE [LARGE SCALE GENOMIC DNA]</scope>
    <source>
        <strain evidence="6 7">170AEA1</strain>
    </source>
</reference>
<name>A0A366SEW9_9ENTE</name>
<dbReference type="Proteomes" id="UP000252800">
    <property type="component" value="Unassembled WGS sequence"/>
</dbReference>
<evidence type="ECO:0000313" key="7">
    <source>
        <dbReference type="Proteomes" id="UP000252800"/>
    </source>
</evidence>
<evidence type="ECO:0000256" key="4">
    <source>
        <dbReference type="HAMAP-Rule" id="MF_00805"/>
    </source>
</evidence>
<keyword evidence="2 4" id="KW-0963">Cytoplasm</keyword>
<protein>
    <recommendedName>
        <fullName evidence="4">Citrate lyase acyl carrier protein</fullName>
    </recommendedName>
    <alternativeName>
        <fullName evidence="4">Citrate lyase gamma chain</fullName>
    </alternativeName>
</protein>
<dbReference type="GO" id="GO:0005737">
    <property type="term" value="C:cytoplasm"/>
    <property type="evidence" value="ECO:0007669"/>
    <property type="project" value="UniProtKB-SubCell"/>
</dbReference>
<sequence length="102" mass="11317">MEIKMNSVAGTVESSDIMVTIEPNDQNKIELHLVSSVEKQFGKQIRKVILETLENLGVTSANVSAVDKGALDCTVRARTITAVHRAAQVDTYDWKEINSWND</sequence>
<comment type="subunit">
    <text evidence="4">Oligomer with a subunit composition of (alpha,beta,gamma)6.</text>
</comment>
<organism evidence="6 7">
    <name type="scientific">Enterococcus cecorum</name>
    <dbReference type="NCBI Taxonomy" id="44008"/>
    <lineage>
        <taxon>Bacteria</taxon>
        <taxon>Bacillati</taxon>
        <taxon>Bacillota</taxon>
        <taxon>Bacilli</taxon>
        <taxon>Lactobacillales</taxon>
        <taxon>Enterococcaceae</taxon>
        <taxon>Enterococcus</taxon>
    </lineage>
</organism>
<evidence type="ECO:0000256" key="5">
    <source>
        <dbReference type="PIRSR" id="PIRSR002736-50"/>
    </source>
</evidence>
<comment type="subcellular location">
    <subcellularLocation>
        <location evidence="1 4">Cytoplasm</location>
    </subcellularLocation>
</comment>
<dbReference type="InterPro" id="IPR023439">
    <property type="entry name" value="Mal_deCO2ase/Cit_lyase_ACP"/>
</dbReference>
<dbReference type="PIRSF" id="PIRSF002736">
    <property type="entry name" value="Citrt_lyas_gamma"/>
    <property type="match status" value="1"/>
</dbReference>
<gene>
    <name evidence="4" type="primary">citD</name>
    <name evidence="6" type="ORF">EB18_02010</name>
</gene>
<dbReference type="NCBIfam" id="NF009726">
    <property type="entry name" value="PRK13253.1"/>
    <property type="match status" value="1"/>
</dbReference>